<proteinExistence type="predicted"/>
<dbReference type="SUPFAM" id="SSF47384">
    <property type="entry name" value="Homodimeric domain of signal transducing histidine kinase"/>
    <property type="match status" value="1"/>
</dbReference>
<keyword evidence="4 8" id="KW-0597">Phosphoprotein</keyword>
<dbReference type="PRINTS" id="PR00344">
    <property type="entry name" value="BCTRLSENSOR"/>
</dbReference>
<dbReference type="Pfam" id="PF13185">
    <property type="entry name" value="GAF_2"/>
    <property type="match status" value="2"/>
</dbReference>
<dbReference type="RefSeq" id="WP_254181992.1">
    <property type="nucleotide sequence ID" value="NZ_JANARS010000005.1"/>
</dbReference>
<evidence type="ECO:0000313" key="11">
    <source>
        <dbReference type="EMBL" id="MCP3422802.1"/>
    </source>
</evidence>
<evidence type="ECO:0000256" key="3">
    <source>
        <dbReference type="ARBA" id="ARBA00012438"/>
    </source>
</evidence>
<evidence type="ECO:0000313" key="12">
    <source>
        <dbReference type="Proteomes" id="UP001204524"/>
    </source>
</evidence>
<dbReference type="Pfam" id="PF00512">
    <property type="entry name" value="HisKA"/>
    <property type="match status" value="1"/>
</dbReference>
<feature type="domain" description="Response regulatory" evidence="10">
    <location>
        <begin position="622"/>
        <end position="735"/>
    </location>
</feature>
<evidence type="ECO:0000256" key="2">
    <source>
        <dbReference type="ARBA" id="ARBA00004236"/>
    </source>
</evidence>
<dbReference type="InterPro" id="IPR003018">
    <property type="entry name" value="GAF"/>
</dbReference>
<evidence type="ECO:0000256" key="5">
    <source>
        <dbReference type="ARBA" id="ARBA00022679"/>
    </source>
</evidence>
<dbReference type="SMART" id="SM00387">
    <property type="entry name" value="HATPase_c"/>
    <property type="match status" value="1"/>
</dbReference>
<dbReference type="Pfam" id="PF00072">
    <property type="entry name" value="Response_reg"/>
    <property type="match status" value="1"/>
</dbReference>
<dbReference type="InterPro" id="IPR029016">
    <property type="entry name" value="GAF-like_dom_sf"/>
</dbReference>
<dbReference type="EMBL" id="JANARS010000005">
    <property type="protein sequence ID" value="MCP3422802.1"/>
    <property type="molecule type" value="Genomic_DNA"/>
</dbReference>
<dbReference type="Gene3D" id="1.10.287.130">
    <property type="match status" value="1"/>
</dbReference>
<accession>A0ABT1KYW9</accession>
<evidence type="ECO:0000256" key="1">
    <source>
        <dbReference type="ARBA" id="ARBA00000085"/>
    </source>
</evidence>
<evidence type="ECO:0000259" key="10">
    <source>
        <dbReference type="PROSITE" id="PS50110"/>
    </source>
</evidence>
<organism evidence="11 12">
    <name type="scientific">Nocardioides pinisoli</name>
    <dbReference type="NCBI Taxonomy" id="2950279"/>
    <lineage>
        <taxon>Bacteria</taxon>
        <taxon>Bacillati</taxon>
        <taxon>Actinomycetota</taxon>
        <taxon>Actinomycetes</taxon>
        <taxon>Propionibacteriales</taxon>
        <taxon>Nocardioidaceae</taxon>
        <taxon>Nocardioides</taxon>
    </lineage>
</organism>
<comment type="catalytic activity">
    <reaction evidence="1">
        <text>ATP + protein L-histidine = ADP + protein N-phospho-L-histidine.</text>
        <dbReference type="EC" id="2.7.13.3"/>
    </reaction>
</comment>
<dbReference type="PROSITE" id="PS50110">
    <property type="entry name" value="RESPONSE_REGULATORY"/>
    <property type="match status" value="1"/>
</dbReference>
<dbReference type="PANTHER" id="PTHR43047">
    <property type="entry name" value="TWO-COMPONENT HISTIDINE PROTEIN KINASE"/>
    <property type="match status" value="1"/>
</dbReference>
<keyword evidence="7" id="KW-0902">Two-component regulatory system</keyword>
<dbReference type="InterPro" id="IPR003594">
    <property type="entry name" value="HATPase_dom"/>
</dbReference>
<name>A0ABT1KYW9_9ACTN</name>
<dbReference type="Pfam" id="PF02518">
    <property type="entry name" value="HATPase_c"/>
    <property type="match status" value="1"/>
</dbReference>
<keyword evidence="5" id="KW-0808">Transferase</keyword>
<dbReference type="CDD" id="cd00082">
    <property type="entry name" value="HisKA"/>
    <property type="match status" value="1"/>
</dbReference>
<dbReference type="Gene3D" id="3.40.50.2300">
    <property type="match status" value="1"/>
</dbReference>
<evidence type="ECO:0000256" key="6">
    <source>
        <dbReference type="ARBA" id="ARBA00022777"/>
    </source>
</evidence>
<keyword evidence="6" id="KW-0418">Kinase</keyword>
<dbReference type="SMART" id="SM00448">
    <property type="entry name" value="REC"/>
    <property type="match status" value="1"/>
</dbReference>
<gene>
    <name evidence="11" type="ORF">NCI01_13445</name>
</gene>
<dbReference type="InterPro" id="IPR005467">
    <property type="entry name" value="His_kinase_dom"/>
</dbReference>
<dbReference type="InterPro" id="IPR004358">
    <property type="entry name" value="Sig_transdc_His_kin-like_C"/>
</dbReference>
<feature type="modified residue" description="4-aspartylphosphate" evidence="8">
    <location>
        <position position="671"/>
    </location>
</feature>
<dbReference type="SMART" id="SM00065">
    <property type="entry name" value="GAF"/>
    <property type="match status" value="2"/>
</dbReference>
<protein>
    <recommendedName>
        <fullName evidence="3">histidine kinase</fullName>
        <ecNumber evidence="3">2.7.13.3</ecNumber>
    </recommendedName>
</protein>
<dbReference type="PROSITE" id="PS50109">
    <property type="entry name" value="HIS_KIN"/>
    <property type="match status" value="1"/>
</dbReference>
<comment type="caution">
    <text evidence="11">The sequence shown here is derived from an EMBL/GenBank/DDBJ whole genome shotgun (WGS) entry which is preliminary data.</text>
</comment>
<dbReference type="SMART" id="SM00388">
    <property type="entry name" value="HisKA"/>
    <property type="match status" value="1"/>
</dbReference>
<dbReference type="Gene3D" id="3.30.450.40">
    <property type="match status" value="2"/>
</dbReference>
<dbReference type="InterPro" id="IPR036097">
    <property type="entry name" value="HisK_dim/P_sf"/>
</dbReference>
<dbReference type="PANTHER" id="PTHR43047:SF63">
    <property type="entry name" value="HISTIDINE KINASE"/>
    <property type="match status" value="1"/>
</dbReference>
<dbReference type="InterPro" id="IPR003661">
    <property type="entry name" value="HisK_dim/P_dom"/>
</dbReference>
<dbReference type="InterPro" id="IPR011006">
    <property type="entry name" value="CheY-like_superfamily"/>
</dbReference>
<evidence type="ECO:0000259" key="9">
    <source>
        <dbReference type="PROSITE" id="PS50109"/>
    </source>
</evidence>
<dbReference type="InterPro" id="IPR001789">
    <property type="entry name" value="Sig_transdc_resp-reg_receiver"/>
</dbReference>
<dbReference type="SUPFAM" id="SSF52172">
    <property type="entry name" value="CheY-like"/>
    <property type="match status" value="1"/>
</dbReference>
<dbReference type="Proteomes" id="UP001204524">
    <property type="component" value="Unassembled WGS sequence"/>
</dbReference>
<evidence type="ECO:0000256" key="7">
    <source>
        <dbReference type="ARBA" id="ARBA00023012"/>
    </source>
</evidence>
<comment type="subcellular location">
    <subcellularLocation>
        <location evidence="2">Cell membrane</location>
    </subcellularLocation>
</comment>
<evidence type="ECO:0000256" key="8">
    <source>
        <dbReference type="PROSITE-ProRule" id="PRU00169"/>
    </source>
</evidence>
<feature type="domain" description="Histidine kinase" evidence="9">
    <location>
        <begin position="389"/>
        <end position="608"/>
    </location>
</feature>
<dbReference type="SUPFAM" id="SSF55781">
    <property type="entry name" value="GAF domain-like"/>
    <property type="match status" value="2"/>
</dbReference>
<sequence length="748" mass="81426">MEEGPTTGTGSGAHVHRRLVDAQEQASATREILEALGRAGAEPGKILDTIIERAVRMCRARAGQLYLVEGDEFRLSRVSGEVSADFVHYVEEHPVAMTRDSLLGRVAQDRRTQQIQDVLEDPDYGRHDLQHLAGYRTLMSAPMILDGEVIGILSVWRTEARPFDEGEVDLLSTFASQAAIVLRQVELVAALETRSQELATKVSQLEVLREIGEAVSSSLDLEEVLGEIVSGAVRLTGADGGSIMEYDTAEDCFRVRATAGGTEELTARLRELRIARATSAVGRSAAERTTLQVTDLGAMPRDEHLDVLHADGWRSLLAVPLVRRDQLVGALVIRRRSRGGFDAETPELLQTFANQSGLAIVNARLFGELDTKRAELEVASRHKSEFLASMSHELRTPLNAVIGFSEVLLDRLFGDLNERQEEYLRDIWASGKHLLELLNEILDLSKVEAGRMVLEPSLVSVQACLDYVLSLVRERAAAHRIELGLEVADDVGIVWGDELRLKQVVLNLVSNAVKFTHDGGRVDVRAERDEGDVLIRVTDTGVGVPPEDRERIFESFQQGRRNAPQEEGTGLGLTLSRRIVALFGGTLWLEPQSDAGGSTFGLRVPLPRVEAADGDAGGGGRTVLLVDDDRASLDLMTAYLSATPVQALRAHDGLEALALARTASPVAVVLDIRLPRMDGWEVLTRLKADPATRSIPVVVVSIVDERQRGLRLGASAYLLKPVRREDLLEALGVPGLGSDLDAVGGGVP</sequence>
<dbReference type="EC" id="2.7.13.3" evidence="3"/>
<dbReference type="Gene3D" id="3.30.565.10">
    <property type="entry name" value="Histidine kinase-like ATPase, C-terminal domain"/>
    <property type="match status" value="1"/>
</dbReference>
<dbReference type="SUPFAM" id="SSF55874">
    <property type="entry name" value="ATPase domain of HSP90 chaperone/DNA topoisomerase II/histidine kinase"/>
    <property type="match status" value="1"/>
</dbReference>
<evidence type="ECO:0000256" key="4">
    <source>
        <dbReference type="ARBA" id="ARBA00022553"/>
    </source>
</evidence>
<reference evidence="11 12" key="1">
    <citation type="submission" date="2022-06" db="EMBL/GenBank/DDBJ databases">
        <authorList>
            <person name="So Y."/>
        </authorList>
    </citation>
    <scope>NUCLEOTIDE SEQUENCE [LARGE SCALE GENOMIC DNA]</scope>
    <source>
        <strain evidence="11 12">STR3</strain>
    </source>
</reference>
<keyword evidence="12" id="KW-1185">Reference proteome</keyword>
<dbReference type="InterPro" id="IPR036890">
    <property type="entry name" value="HATPase_C_sf"/>
</dbReference>